<proteinExistence type="predicted"/>
<evidence type="ECO:0000313" key="2">
    <source>
        <dbReference type="EMBL" id="MBA0729068.1"/>
    </source>
</evidence>
<keyword evidence="3" id="KW-1185">Reference proteome</keyword>
<dbReference type="Proteomes" id="UP000593574">
    <property type="component" value="Unassembled WGS sequence"/>
</dbReference>
<accession>A0A7J9AYA5</accession>
<dbReference type="Pfam" id="PF13966">
    <property type="entry name" value="zf-RVT"/>
    <property type="match status" value="1"/>
</dbReference>
<organism evidence="2 3">
    <name type="scientific">Gossypium laxum</name>
    <dbReference type="NCBI Taxonomy" id="34288"/>
    <lineage>
        <taxon>Eukaryota</taxon>
        <taxon>Viridiplantae</taxon>
        <taxon>Streptophyta</taxon>
        <taxon>Embryophyta</taxon>
        <taxon>Tracheophyta</taxon>
        <taxon>Spermatophyta</taxon>
        <taxon>Magnoliopsida</taxon>
        <taxon>eudicotyledons</taxon>
        <taxon>Gunneridae</taxon>
        <taxon>Pentapetalae</taxon>
        <taxon>rosids</taxon>
        <taxon>malvids</taxon>
        <taxon>Malvales</taxon>
        <taxon>Malvaceae</taxon>
        <taxon>Malvoideae</taxon>
        <taxon>Gossypium</taxon>
    </lineage>
</organism>
<reference evidence="2 3" key="1">
    <citation type="journal article" date="2019" name="Genome Biol. Evol.">
        <title>Insights into the evolution of the New World diploid cottons (Gossypium, subgenus Houzingenia) based on genome sequencing.</title>
        <authorList>
            <person name="Grover C.E."/>
            <person name="Arick M.A. 2nd"/>
            <person name="Thrash A."/>
            <person name="Conover J.L."/>
            <person name="Sanders W.S."/>
            <person name="Peterson D.G."/>
            <person name="Frelichowski J.E."/>
            <person name="Scheffler J.A."/>
            <person name="Scheffler B.E."/>
            <person name="Wendel J.F."/>
        </authorList>
    </citation>
    <scope>NUCLEOTIDE SEQUENCE [LARGE SCALE GENOMIC DNA]</scope>
    <source>
        <strain evidence="2">4</strain>
        <tissue evidence="2">Leaf</tissue>
    </source>
</reference>
<evidence type="ECO:0000259" key="1">
    <source>
        <dbReference type="Pfam" id="PF13966"/>
    </source>
</evidence>
<dbReference type="EMBL" id="JABEZV010351459">
    <property type="protein sequence ID" value="MBA0729068.1"/>
    <property type="molecule type" value="Genomic_DNA"/>
</dbReference>
<protein>
    <recommendedName>
        <fullName evidence="1">Reverse transcriptase zinc-binding domain-containing protein</fullName>
    </recommendedName>
</protein>
<comment type="caution">
    <text evidence="2">The sequence shown here is derived from an EMBL/GenBank/DDBJ whole genome shotgun (WGS) entry which is preliminary data.</text>
</comment>
<feature type="domain" description="Reverse transcriptase zinc-binding" evidence="1">
    <location>
        <begin position="154"/>
        <end position="240"/>
    </location>
</feature>
<gene>
    <name evidence="2" type="ORF">Golax_022903</name>
</gene>
<sequence>RFNVALLGRQVWRLINCKETLCYGVLSAKYFPDGDIFHPKRVNNPSFTWQSINKAACLLYEGFGWNVGNGSKIDLKKEHWGFEGLSGDSICIDREKVHEKMVCDLMNISKDSWNESRIKEIYGNCLGDHICKIPFLPNGPEDERIWFHNPMGLYTAKSAYSWMILKHVGFGPHRLLWKLIWKLQTLPKIRIFCWRLGHDIIPTYEKISNIRRDVNSLCPRCGMDKETLIHVLKDCPKARAVLAYGGLNKKLLDGSYDRCVDWIEDVARILDRKAFSDFITTLWNIWNSRNNRVFREVEEDAKIIWDKAASLSRDFRIFNLLEKPMIPKPVVEKGWQKPGLGTLKINFDDSVHDKKTYYDLVARDSNGFVHGGCVGCVNKDLNAEWAEVQALEESINFARLNN</sequence>
<name>A0A7J9AYA5_9ROSI</name>
<dbReference type="AlphaFoldDB" id="A0A7J9AYA5"/>
<feature type="non-terminal residue" evidence="2">
    <location>
        <position position="1"/>
    </location>
</feature>
<dbReference type="InterPro" id="IPR026960">
    <property type="entry name" value="RVT-Znf"/>
</dbReference>
<evidence type="ECO:0000313" key="3">
    <source>
        <dbReference type="Proteomes" id="UP000593574"/>
    </source>
</evidence>